<reference evidence="3" key="1">
    <citation type="journal article" date="2019" name="Int. J. Syst. Evol. Microbiol.">
        <title>The Global Catalogue of Microorganisms (GCM) 10K type strain sequencing project: providing services to taxonomists for standard genome sequencing and annotation.</title>
        <authorList>
            <consortium name="The Broad Institute Genomics Platform"/>
            <consortium name="The Broad Institute Genome Sequencing Center for Infectious Disease"/>
            <person name="Wu L."/>
            <person name="Ma J."/>
        </authorList>
    </citation>
    <scope>NUCLEOTIDE SEQUENCE [LARGE SCALE GENOMIC DNA]</scope>
    <source>
        <strain evidence="3">JCM 12696</strain>
    </source>
</reference>
<organism evidence="2 3">
    <name type="scientific">Streptomyces hebeiensis</name>
    <dbReference type="NCBI Taxonomy" id="229486"/>
    <lineage>
        <taxon>Bacteria</taxon>
        <taxon>Bacillati</taxon>
        <taxon>Actinomycetota</taxon>
        <taxon>Actinomycetes</taxon>
        <taxon>Kitasatosporales</taxon>
        <taxon>Streptomycetaceae</taxon>
        <taxon>Streptomyces</taxon>
    </lineage>
</organism>
<name>A0ABP4FQV1_9ACTN</name>
<gene>
    <name evidence="2" type="ORF">GCM10009654_60310</name>
</gene>
<comment type="caution">
    <text evidence="2">The sequence shown here is derived from an EMBL/GenBank/DDBJ whole genome shotgun (WGS) entry which is preliminary data.</text>
</comment>
<feature type="compositionally biased region" description="Polar residues" evidence="1">
    <location>
        <begin position="1"/>
        <end position="12"/>
    </location>
</feature>
<evidence type="ECO:0000313" key="3">
    <source>
        <dbReference type="Proteomes" id="UP001501371"/>
    </source>
</evidence>
<accession>A0ABP4FQV1</accession>
<dbReference type="EMBL" id="BAAAKV010000077">
    <property type="protein sequence ID" value="GAA1195204.1"/>
    <property type="molecule type" value="Genomic_DNA"/>
</dbReference>
<feature type="compositionally biased region" description="Low complexity" evidence="1">
    <location>
        <begin position="90"/>
        <end position="101"/>
    </location>
</feature>
<keyword evidence="3" id="KW-1185">Reference proteome</keyword>
<evidence type="ECO:0000256" key="1">
    <source>
        <dbReference type="SAM" id="MobiDB-lite"/>
    </source>
</evidence>
<proteinExistence type="predicted"/>
<sequence length="138" mass="14625">MLLADNTHSLSVRSLVPVRPSDSATPEQAGQPERTHLARAGTGDRRRSAARGPVRSGPFGHGDPNTLAVHGRWDSSSQGPVSPVAPRPRVPVSVFPVSPRPGYSRVSLSRLRPGSRTAEIPPPVGDGIRCRDCGAKEN</sequence>
<feature type="region of interest" description="Disordered" evidence="1">
    <location>
        <begin position="1"/>
        <end position="126"/>
    </location>
</feature>
<dbReference type="Proteomes" id="UP001501371">
    <property type="component" value="Unassembled WGS sequence"/>
</dbReference>
<evidence type="ECO:0000313" key="2">
    <source>
        <dbReference type="EMBL" id="GAA1195204.1"/>
    </source>
</evidence>
<protein>
    <submittedName>
        <fullName evidence="2">Uncharacterized protein</fullName>
    </submittedName>
</protein>